<accession>A0ABN9HIC9</accession>
<evidence type="ECO:0000313" key="1">
    <source>
        <dbReference type="EMBL" id="CAI9621537.1"/>
    </source>
</evidence>
<organism evidence="1 2">
    <name type="scientific">Staurois parvus</name>
    <dbReference type="NCBI Taxonomy" id="386267"/>
    <lineage>
        <taxon>Eukaryota</taxon>
        <taxon>Metazoa</taxon>
        <taxon>Chordata</taxon>
        <taxon>Craniata</taxon>
        <taxon>Vertebrata</taxon>
        <taxon>Euteleostomi</taxon>
        <taxon>Amphibia</taxon>
        <taxon>Batrachia</taxon>
        <taxon>Anura</taxon>
        <taxon>Neobatrachia</taxon>
        <taxon>Ranoidea</taxon>
        <taxon>Ranidae</taxon>
        <taxon>Staurois</taxon>
    </lineage>
</organism>
<name>A0ABN9HIC9_9NEOB</name>
<sequence length="41" mass="4476">MIAFSIIKTRIDAKNSSIAVVEEIETTFLLGNSAGNSTNYR</sequence>
<reference evidence="1" key="1">
    <citation type="submission" date="2023-05" db="EMBL/GenBank/DDBJ databases">
        <authorList>
            <person name="Stuckert A."/>
        </authorList>
    </citation>
    <scope>NUCLEOTIDE SEQUENCE</scope>
</reference>
<proteinExistence type="predicted"/>
<dbReference type="Proteomes" id="UP001162483">
    <property type="component" value="Unassembled WGS sequence"/>
</dbReference>
<comment type="caution">
    <text evidence="1">The sequence shown here is derived from an EMBL/GenBank/DDBJ whole genome shotgun (WGS) entry which is preliminary data.</text>
</comment>
<dbReference type="EMBL" id="CATNWA010021160">
    <property type="protein sequence ID" value="CAI9621537.1"/>
    <property type="molecule type" value="Genomic_DNA"/>
</dbReference>
<keyword evidence="2" id="KW-1185">Reference proteome</keyword>
<gene>
    <name evidence="1" type="ORF">SPARVUS_LOCUS16156710</name>
</gene>
<evidence type="ECO:0000313" key="2">
    <source>
        <dbReference type="Proteomes" id="UP001162483"/>
    </source>
</evidence>
<protein>
    <submittedName>
        <fullName evidence="1">Uncharacterized protein</fullName>
    </submittedName>
</protein>